<gene>
    <name evidence="2" type="ORF">FF041_00895</name>
</gene>
<organism evidence="2 3">
    <name type="scientific">Streptomyces jumonjinensis</name>
    <dbReference type="NCBI Taxonomy" id="1945"/>
    <lineage>
        <taxon>Bacteria</taxon>
        <taxon>Bacillati</taxon>
        <taxon>Actinomycetota</taxon>
        <taxon>Actinomycetes</taxon>
        <taxon>Kitasatosporales</taxon>
        <taxon>Streptomycetaceae</taxon>
        <taxon>Streptomyces</taxon>
    </lineage>
</organism>
<dbReference type="PANTHER" id="PTHR35908:SF1">
    <property type="entry name" value="CONSERVED PROTEIN"/>
    <property type="match status" value="1"/>
</dbReference>
<dbReference type="OrthoDB" id="1645442at2"/>
<dbReference type="CDD" id="cd06587">
    <property type="entry name" value="VOC"/>
    <property type="match status" value="1"/>
</dbReference>
<sequence length="137" mass="14667">MSGIPRFSLASLVIDCHDADALAAFYGRLLGWEVKARDADWVHLRSPDGSLGLSLQGEAGYVPPHWPERPGAQQKMLHPDIRVDDLDAAVRHAVALGATEPPAQRQSDLRVLVDPAGHPFCLFLTAVGAVGAVEAVE</sequence>
<dbReference type="AlphaFoldDB" id="A0A646K9M3"/>
<dbReference type="SUPFAM" id="SSF54593">
    <property type="entry name" value="Glyoxalase/Bleomycin resistance protein/Dihydroxybiphenyl dioxygenase"/>
    <property type="match status" value="1"/>
</dbReference>
<dbReference type="EMBL" id="VCLA01000006">
    <property type="protein sequence ID" value="MQS98807.1"/>
    <property type="molecule type" value="Genomic_DNA"/>
</dbReference>
<dbReference type="PANTHER" id="PTHR35908">
    <property type="entry name" value="HYPOTHETICAL FUSION PROTEIN"/>
    <property type="match status" value="1"/>
</dbReference>
<dbReference type="Proteomes" id="UP000419138">
    <property type="component" value="Unassembled WGS sequence"/>
</dbReference>
<dbReference type="PROSITE" id="PS51819">
    <property type="entry name" value="VOC"/>
    <property type="match status" value="1"/>
</dbReference>
<proteinExistence type="predicted"/>
<dbReference type="InterPro" id="IPR041581">
    <property type="entry name" value="Glyoxalase_6"/>
</dbReference>
<reference evidence="2 3" key="1">
    <citation type="submission" date="2019-05" db="EMBL/GenBank/DDBJ databases">
        <title>Comparative genomics and metabolomics analyses of clavulanic acid producing Streptomyces species provides insight into specialized metabolism and evolution of beta-lactam biosynthetic gene clusters.</title>
        <authorList>
            <person name="Moore M.A."/>
            <person name="Cruz-Morales P."/>
            <person name="Barona Gomez F."/>
            <person name="Kapil T."/>
        </authorList>
    </citation>
    <scope>NUCLEOTIDE SEQUENCE [LARGE SCALE GENOMIC DNA]</scope>
    <source>
        <strain evidence="2 3">NRRL 5741</strain>
    </source>
</reference>
<protein>
    <submittedName>
        <fullName evidence="2">VOC family protein</fullName>
    </submittedName>
</protein>
<dbReference type="InterPro" id="IPR029068">
    <property type="entry name" value="Glyas_Bleomycin-R_OHBP_Dase"/>
</dbReference>
<accession>A0A646K9M3</accession>
<evidence type="ECO:0000259" key="1">
    <source>
        <dbReference type="PROSITE" id="PS51819"/>
    </source>
</evidence>
<evidence type="ECO:0000313" key="2">
    <source>
        <dbReference type="EMBL" id="MQS98807.1"/>
    </source>
</evidence>
<dbReference type="RefSeq" id="WP_153520575.1">
    <property type="nucleotide sequence ID" value="NZ_JBEPDZ010000033.1"/>
</dbReference>
<evidence type="ECO:0000313" key="3">
    <source>
        <dbReference type="Proteomes" id="UP000419138"/>
    </source>
</evidence>
<dbReference type="Gene3D" id="3.10.180.10">
    <property type="entry name" value="2,3-Dihydroxybiphenyl 1,2-Dioxygenase, domain 1"/>
    <property type="match status" value="1"/>
</dbReference>
<feature type="domain" description="VOC" evidence="1">
    <location>
        <begin position="8"/>
        <end position="129"/>
    </location>
</feature>
<dbReference type="InterPro" id="IPR037523">
    <property type="entry name" value="VOC_core"/>
</dbReference>
<comment type="caution">
    <text evidence="2">The sequence shown here is derived from an EMBL/GenBank/DDBJ whole genome shotgun (WGS) entry which is preliminary data.</text>
</comment>
<keyword evidence="3" id="KW-1185">Reference proteome</keyword>
<name>A0A646K9M3_STRJU</name>
<dbReference type="Pfam" id="PF18029">
    <property type="entry name" value="Glyoxalase_6"/>
    <property type="match status" value="1"/>
</dbReference>